<sequence length="144" mass="15456">MIDEYPNEQFHFPCVGLNHKPHSKCIVPNVKGRRRKPWTKPWRNLERKVFITALLPLLPLAPADGTQRLGPAPAVGVSGGCCPDRPSGAGRGGEALRGNRGQQLLDGAKRLGLVPSGSSSAGSGCEWGWHRHASASTRRDHGAP</sequence>
<gene>
    <name evidence="1" type="ORF">QTO34_014509</name>
</gene>
<dbReference type="Proteomes" id="UP001177744">
    <property type="component" value="Unassembled WGS sequence"/>
</dbReference>
<accession>A0AA40LU46</accession>
<protein>
    <submittedName>
        <fullName evidence="1">Uncharacterized protein</fullName>
    </submittedName>
</protein>
<dbReference type="EMBL" id="JAULJE010000004">
    <property type="protein sequence ID" value="KAK1343952.1"/>
    <property type="molecule type" value="Genomic_DNA"/>
</dbReference>
<keyword evidence="2" id="KW-1185">Reference proteome</keyword>
<name>A0AA40LU46_CNENI</name>
<proteinExistence type="predicted"/>
<reference evidence="1" key="1">
    <citation type="submission" date="2023-06" db="EMBL/GenBank/DDBJ databases">
        <title>Reference genome for the Northern bat (Eptesicus nilssonii), a most northern bat species.</title>
        <authorList>
            <person name="Laine V.N."/>
            <person name="Pulliainen A.T."/>
            <person name="Lilley T.M."/>
        </authorList>
    </citation>
    <scope>NUCLEOTIDE SEQUENCE</scope>
    <source>
        <strain evidence="1">BLF_Eptnil</strain>
        <tissue evidence="1">Kidney</tissue>
    </source>
</reference>
<comment type="caution">
    <text evidence="1">The sequence shown here is derived from an EMBL/GenBank/DDBJ whole genome shotgun (WGS) entry which is preliminary data.</text>
</comment>
<organism evidence="1 2">
    <name type="scientific">Cnephaeus nilssonii</name>
    <name type="common">Northern bat</name>
    <name type="synonym">Eptesicus nilssonii</name>
    <dbReference type="NCBI Taxonomy" id="3371016"/>
    <lineage>
        <taxon>Eukaryota</taxon>
        <taxon>Metazoa</taxon>
        <taxon>Chordata</taxon>
        <taxon>Craniata</taxon>
        <taxon>Vertebrata</taxon>
        <taxon>Euteleostomi</taxon>
        <taxon>Mammalia</taxon>
        <taxon>Eutheria</taxon>
        <taxon>Laurasiatheria</taxon>
        <taxon>Chiroptera</taxon>
        <taxon>Yangochiroptera</taxon>
        <taxon>Vespertilionidae</taxon>
        <taxon>Cnephaeus</taxon>
    </lineage>
</organism>
<evidence type="ECO:0000313" key="2">
    <source>
        <dbReference type="Proteomes" id="UP001177744"/>
    </source>
</evidence>
<evidence type="ECO:0000313" key="1">
    <source>
        <dbReference type="EMBL" id="KAK1343952.1"/>
    </source>
</evidence>
<dbReference type="AlphaFoldDB" id="A0AA40LU46"/>